<feature type="domain" description="Heterokaryon incompatibility" evidence="1">
    <location>
        <begin position="1"/>
        <end position="63"/>
    </location>
</feature>
<reference evidence="2" key="1">
    <citation type="submission" date="2023-06" db="EMBL/GenBank/DDBJ databases">
        <title>Genome-scale phylogeny and comparative genomics of the fungal order Sordariales.</title>
        <authorList>
            <consortium name="Lawrence Berkeley National Laboratory"/>
            <person name="Hensen N."/>
            <person name="Bonometti L."/>
            <person name="Westerberg I."/>
            <person name="Brannstrom I.O."/>
            <person name="Guillou S."/>
            <person name="Cros-Aarteil S."/>
            <person name="Calhoun S."/>
            <person name="Haridas S."/>
            <person name="Kuo A."/>
            <person name="Mondo S."/>
            <person name="Pangilinan J."/>
            <person name="Riley R."/>
            <person name="Labutti K."/>
            <person name="Andreopoulos B."/>
            <person name="Lipzen A."/>
            <person name="Chen C."/>
            <person name="Yanf M."/>
            <person name="Daum C."/>
            <person name="Ng V."/>
            <person name="Clum A."/>
            <person name="Steindorff A."/>
            <person name="Ohm R."/>
            <person name="Martin F."/>
            <person name="Silar P."/>
            <person name="Natvig D."/>
            <person name="Lalanne C."/>
            <person name="Gautier V."/>
            <person name="Ament-Velasquez S.L."/>
            <person name="Kruys A."/>
            <person name="Hutchinson M.I."/>
            <person name="Powell A.J."/>
            <person name="Barry K."/>
            <person name="Miller A.N."/>
            <person name="Grigoriev I.V."/>
            <person name="Debuchy R."/>
            <person name="Gladieux P."/>
            <person name="Thoren M.H."/>
            <person name="Johannesson H."/>
        </authorList>
    </citation>
    <scope>NUCLEOTIDE SEQUENCE</scope>
    <source>
        <strain evidence="2">CBS 606.72</strain>
    </source>
</reference>
<dbReference type="Proteomes" id="UP001175000">
    <property type="component" value="Unassembled WGS sequence"/>
</dbReference>
<evidence type="ECO:0000259" key="1">
    <source>
        <dbReference type="Pfam" id="PF06985"/>
    </source>
</evidence>
<dbReference type="Pfam" id="PF06985">
    <property type="entry name" value="HET"/>
    <property type="match status" value="1"/>
</dbReference>
<keyword evidence="3" id="KW-1185">Reference proteome</keyword>
<dbReference type="PANTHER" id="PTHR33112:SF16">
    <property type="entry name" value="HETEROKARYON INCOMPATIBILITY DOMAIN-CONTAINING PROTEIN"/>
    <property type="match status" value="1"/>
</dbReference>
<protein>
    <recommendedName>
        <fullName evidence="1">Heterokaryon incompatibility domain-containing protein</fullName>
    </recommendedName>
</protein>
<dbReference type="PANTHER" id="PTHR33112">
    <property type="entry name" value="DOMAIN PROTEIN, PUTATIVE-RELATED"/>
    <property type="match status" value="1"/>
</dbReference>
<dbReference type="AlphaFoldDB" id="A0AA39WD57"/>
<evidence type="ECO:0000313" key="2">
    <source>
        <dbReference type="EMBL" id="KAK0613210.1"/>
    </source>
</evidence>
<dbReference type="EMBL" id="JAULSU010000006">
    <property type="protein sequence ID" value="KAK0613210.1"/>
    <property type="molecule type" value="Genomic_DNA"/>
</dbReference>
<dbReference type="InterPro" id="IPR010730">
    <property type="entry name" value="HET"/>
</dbReference>
<proteinExistence type="predicted"/>
<name>A0AA39WD57_9PEZI</name>
<sequence>IPKTIRHAMKLVEALGWQYLWVDALCIVQDDERHFHSELRNMGAIYNNALLTVVAATGYDANDGL</sequence>
<organism evidence="2 3">
    <name type="scientific">Immersiella caudata</name>
    <dbReference type="NCBI Taxonomy" id="314043"/>
    <lineage>
        <taxon>Eukaryota</taxon>
        <taxon>Fungi</taxon>
        <taxon>Dikarya</taxon>
        <taxon>Ascomycota</taxon>
        <taxon>Pezizomycotina</taxon>
        <taxon>Sordariomycetes</taxon>
        <taxon>Sordariomycetidae</taxon>
        <taxon>Sordariales</taxon>
        <taxon>Lasiosphaeriaceae</taxon>
        <taxon>Immersiella</taxon>
    </lineage>
</organism>
<gene>
    <name evidence="2" type="ORF">B0T14DRAFT_401342</name>
</gene>
<accession>A0AA39WD57</accession>
<comment type="caution">
    <text evidence="2">The sequence shown here is derived from an EMBL/GenBank/DDBJ whole genome shotgun (WGS) entry which is preliminary data.</text>
</comment>
<feature type="non-terminal residue" evidence="2">
    <location>
        <position position="65"/>
    </location>
</feature>
<evidence type="ECO:0000313" key="3">
    <source>
        <dbReference type="Proteomes" id="UP001175000"/>
    </source>
</evidence>
<feature type="non-terminal residue" evidence="2">
    <location>
        <position position="1"/>
    </location>
</feature>